<evidence type="ECO:0000313" key="3">
    <source>
        <dbReference type="EMBL" id="TWT48862.1"/>
    </source>
</evidence>
<proteinExistence type="predicted"/>
<accession>A0A5C5WGF6</accession>
<keyword evidence="4" id="KW-1185">Reference proteome</keyword>
<feature type="signal peptide" evidence="2">
    <location>
        <begin position="1"/>
        <end position="17"/>
    </location>
</feature>
<dbReference type="EMBL" id="SJPH01000001">
    <property type="protein sequence ID" value="TWT48862.1"/>
    <property type="molecule type" value="Genomic_DNA"/>
</dbReference>
<feature type="transmembrane region" description="Helical" evidence="1">
    <location>
        <begin position="398"/>
        <end position="418"/>
    </location>
</feature>
<sequence length="711" mass="77154" precursor="true">MLLALLTVISIAASAAAFNGFTMRMPSVGFASPKSGLALELDANWFNSGGYRPIQVRFTATVAKSFDREVALKLYWSSRNGVKDAVNLTVSKGFTIPAGQTTAEGVIRMPGYNESGFLWCDVVVDGKADASLSIDRKAAQFFASPAGEEIGLKQLKLRDAGSGTVSWLGRRSMPRQYQDLDQLMVEDAVSEPCDQWLDYSSADIVRTQLSMLRIMAERDPAAIAALRRFALAGGFVWIENVEDEAEALNEITRLLAIGGWSFDLDTPFDATLTPVSEAEGWNRESLMSRPVSPPGSEGQTLGQDIRGLLSAALESSSGGLTSRGWYAVHGAGLGRVMAFPAEGFDIPRRISPGVAANASKRWVNRGWERRHGVRPEVGSPDFANLLIPGVGFAPVGEFQVLITLFVLAIGPLNYWLLWRKQRLDLLVITTPLGALLVTACLFVYATFSDGFGVRVRARGLTVINQPAGEAVTWARLCHYAGLGVRGEFSMPPDTMLYPIKPGWEVAVGPQQSESRGLAWEPDRQHLVSGWLPARTSAQHLLVRAGPFAKELLVTTTADQQVEVRNRLGADLQLLMVYDEGGQWWRGESINVDGVARLEAIDKVEAVAQIRQITLDNEPQIPLGAGRQIEDSLERIGASRSARRLQREVADVSPGGNLMNQAIDRLVGLEGGAPLNLPPRSYVALSTKTVGVPLGFESVTEAGSFHLTVGNW</sequence>
<protein>
    <submittedName>
        <fullName evidence="3">Uncharacterized protein</fullName>
    </submittedName>
</protein>
<evidence type="ECO:0000313" key="4">
    <source>
        <dbReference type="Proteomes" id="UP000318995"/>
    </source>
</evidence>
<keyword evidence="1" id="KW-1133">Transmembrane helix</keyword>
<keyword evidence="1" id="KW-0812">Transmembrane</keyword>
<dbReference type="OrthoDB" id="269524at2"/>
<dbReference type="AlphaFoldDB" id="A0A5C5WGF6"/>
<keyword evidence="2" id="KW-0732">Signal</keyword>
<name>A0A5C5WGF6_9BACT</name>
<gene>
    <name evidence="3" type="ORF">Pla111_06380</name>
</gene>
<reference evidence="3 4" key="1">
    <citation type="submission" date="2019-02" db="EMBL/GenBank/DDBJ databases">
        <title>Deep-cultivation of Planctomycetes and their phenomic and genomic characterization uncovers novel biology.</title>
        <authorList>
            <person name="Wiegand S."/>
            <person name="Jogler M."/>
            <person name="Boedeker C."/>
            <person name="Pinto D."/>
            <person name="Vollmers J."/>
            <person name="Rivas-Marin E."/>
            <person name="Kohn T."/>
            <person name="Peeters S.H."/>
            <person name="Heuer A."/>
            <person name="Rast P."/>
            <person name="Oberbeckmann S."/>
            <person name="Bunk B."/>
            <person name="Jeske O."/>
            <person name="Meyerdierks A."/>
            <person name="Storesund J.E."/>
            <person name="Kallscheuer N."/>
            <person name="Luecker S."/>
            <person name="Lage O.M."/>
            <person name="Pohl T."/>
            <person name="Merkel B.J."/>
            <person name="Hornburger P."/>
            <person name="Mueller R.-W."/>
            <person name="Bruemmer F."/>
            <person name="Labrenz M."/>
            <person name="Spormann A.M."/>
            <person name="Op Den Camp H."/>
            <person name="Overmann J."/>
            <person name="Amann R."/>
            <person name="Jetten M.S.M."/>
            <person name="Mascher T."/>
            <person name="Medema M.H."/>
            <person name="Devos D.P."/>
            <person name="Kaster A.-K."/>
            <person name="Ovreas L."/>
            <person name="Rohde M."/>
            <person name="Galperin M.Y."/>
            <person name="Jogler C."/>
        </authorList>
    </citation>
    <scope>NUCLEOTIDE SEQUENCE [LARGE SCALE GENOMIC DNA]</scope>
    <source>
        <strain evidence="3 4">Pla111</strain>
    </source>
</reference>
<dbReference type="RefSeq" id="WP_146571240.1">
    <property type="nucleotide sequence ID" value="NZ_SJPH01000001.1"/>
</dbReference>
<comment type="caution">
    <text evidence="3">The sequence shown here is derived from an EMBL/GenBank/DDBJ whole genome shotgun (WGS) entry which is preliminary data.</text>
</comment>
<feature type="transmembrane region" description="Helical" evidence="1">
    <location>
        <begin position="425"/>
        <end position="447"/>
    </location>
</feature>
<evidence type="ECO:0000256" key="1">
    <source>
        <dbReference type="SAM" id="Phobius"/>
    </source>
</evidence>
<organism evidence="3 4">
    <name type="scientific">Botrimarina hoheduenensis</name>
    <dbReference type="NCBI Taxonomy" id="2528000"/>
    <lineage>
        <taxon>Bacteria</taxon>
        <taxon>Pseudomonadati</taxon>
        <taxon>Planctomycetota</taxon>
        <taxon>Planctomycetia</taxon>
        <taxon>Pirellulales</taxon>
        <taxon>Lacipirellulaceae</taxon>
        <taxon>Botrimarina</taxon>
    </lineage>
</organism>
<feature type="chain" id="PRO_5022763918" evidence="2">
    <location>
        <begin position="18"/>
        <end position="711"/>
    </location>
</feature>
<evidence type="ECO:0000256" key="2">
    <source>
        <dbReference type="SAM" id="SignalP"/>
    </source>
</evidence>
<keyword evidence="1" id="KW-0472">Membrane</keyword>
<dbReference type="Proteomes" id="UP000318995">
    <property type="component" value="Unassembled WGS sequence"/>
</dbReference>